<evidence type="ECO:0000256" key="12">
    <source>
        <dbReference type="ARBA" id="ARBA00023204"/>
    </source>
</evidence>
<evidence type="ECO:0000256" key="3">
    <source>
        <dbReference type="ARBA" id="ARBA00012108"/>
    </source>
</evidence>
<evidence type="ECO:0000259" key="15">
    <source>
        <dbReference type="PROSITE" id="PS51784"/>
    </source>
</evidence>
<keyword evidence="12 14" id="KW-0234">DNA repair</keyword>
<gene>
    <name evidence="17" type="primary">sbcB</name>
    <name evidence="17" type="ORF">SADO_03805</name>
</gene>
<comment type="subunit">
    <text evidence="13">Monomer. Interacts with ssb (via C-terminus); this interaction stimulates the exonuclease activity by recruiting the enzyme to its substrate.</text>
</comment>
<sequence length="484" mass="54643">MAGASNSQPTYFWHDYETFGADPRRDKPAQFAGIRTDLDFNVIGDPVVLYCQPPVDMLGHPEATLITGITPQVALERGVPEPEFIETIVAEMATPGTCSVGYNSLQFDDEVTRHTLWRNFFDPYAREWQNGCSRWDIINMVRLAYALRPDGIEWPQREDGAPSFKLEHLATANGLLQERAHDALSDVHATIGLAKLIRDKQPKLFDYVVNNRDKHSARKLLDMDTRKPALHVTSKFPASNGCLSPVMPIAAHPSNKNAIIVYDLRVDPAPLLELPPDEIFERIFTPTADLPEDTPRVALKGVHLNKCPVLAPFEMMREAEAERLHLDINQCRRNWKAIHDKLGEVEAKATAVFDAHSFEPDGDAEAALYDGFLGNDDRKLADQVRRTSAKDLADGAIVFKDNRLNELLFRYRARHYPDTLVDAERDDWNSWLSKRLEFAPDGGLTLDDYDDVVAQLMERVQGEPAKLQLLLDLKAWSGKLRQLV</sequence>
<comment type="cofactor">
    <cofactor evidence="2">
        <name>Mg(2+)</name>
        <dbReference type="ChEBI" id="CHEBI:18420"/>
    </cofactor>
</comment>
<evidence type="ECO:0000313" key="17">
    <source>
        <dbReference type="EMBL" id="MES1928350.1"/>
    </source>
</evidence>
<evidence type="ECO:0000256" key="8">
    <source>
        <dbReference type="ARBA" id="ARBA00022801"/>
    </source>
</evidence>
<reference evidence="17 18" key="1">
    <citation type="submission" date="2013-03" db="EMBL/GenBank/DDBJ databases">
        <title>Salinisphaera dokdonensis CL-ES53 Genome Sequencing.</title>
        <authorList>
            <person name="Li C."/>
            <person name="Lai Q."/>
            <person name="Shao Z."/>
        </authorList>
    </citation>
    <scope>NUCLEOTIDE SEQUENCE [LARGE SCALE GENOMIC DNA]</scope>
    <source>
        <strain evidence="17 18">CL-ES53</strain>
    </source>
</reference>
<feature type="domain" description="ExoI C-terminal" evidence="16">
    <location>
        <begin position="360"/>
        <end position="481"/>
    </location>
</feature>
<keyword evidence="18" id="KW-1185">Reference proteome</keyword>
<dbReference type="SUPFAM" id="SSF53098">
    <property type="entry name" value="Ribonuclease H-like"/>
    <property type="match status" value="1"/>
</dbReference>
<comment type="caution">
    <text evidence="17">The sequence shown here is derived from an EMBL/GenBank/DDBJ whole genome shotgun (WGS) entry which is preliminary data.</text>
</comment>
<keyword evidence="10" id="KW-0460">Magnesium</keyword>
<dbReference type="Pfam" id="PF26016">
    <property type="entry name" value="ExoI_C"/>
    <property type="match status" value="1"/>
</dbReference>
<evidence type="ECO:0000256" key="6">
    <source>
        <dbReference type="ARBA" id="ARBA00022723"/>
    </source>
</evidence>
<dbReference type="RefSeq" id="WP_353109367.1">
    <property type="nucleotide sequence ID" value="NZ_APND01000001.1"/>
</dbReference>
<dbReference type="Proteomes" id="UP001460888">
    <property type="component" value="Unassembled WGS sequence"/>
</dbReference>
<dbReference type="CDD" id="cd06138">
    <property type="entry name" value="ExoI_N"/>
    <property type="match status" value="1"/>
</dbReference>
<comment type="catalytic activity">
    <reaction evidence="1 14">
        <text>Exonucleolytic cleavage in the 3'- to 5'-direction to yield nucleoside 5'-phosphates.</text>
        <dbReference type="EC" id="3.1.11.1"/>
    </reaction>
</comment>
<evidence type="ECO:0000313" key="18">
    <source>
        <dbReference type="Proteomes" id="UP001460888"/>
    </source>
</evidence>
<evidence type="ECO:0000256" key="13">
    <source>
        <dbReference type="ARBA" id="ARBA00046792"/>
    </source>
</evidence>
<evidence type="ECO:0000256" key="14">
    <source>
        <dbReference type="PIRNR" id="PIRNR000977"/>
    </source>
</evidence>
<evidence type="ECO:0000256" key="4">
    <source>
        <dbReference type="ARBA" id="ARBA00019900"/>
    </source>
</evidence>
<evidence type="ECO:0000256" key="10">
    <source>
        <dbReference type="ARBA" id="ARBA00022842"/>
    </source>
</evidence>
<feature type="domain" description="ExoI SH3-like" evidence="15">
    <location>
        <begin position="202"/>
        <end position="357"/>
    </location>
</feature>
<proteinExistence type="predicted"/>
<dbReference type="InterPro" id="IPR013620">
    <property type="entry name" value="Exonuc_1_SH3"/>
</dbReference>
<dbReference type="NCBIfam" id="NF008746">
    <property type="entry name" value="PRK11779.1"/>
    <property type="match status" value="1"/>
</dbReference>
<evidence type="ECO:0000256" key="5">
    <source>
        <dbReference type="ARBA" id="ARBA00022722"/>
    </source>
</evidence>
<dbReference type="InterPro" id="IPR038649">
    <property type="entry name" value="EXOI_SH3_sf"/>
</dbReference>
<evidence type="ECO:0000256" key="7">
    <source>
        <dbReference type="ARBA" id="ARBA00022763"/>
    </source>
</evidence>
<dbReference type="Gene3D" id="3.30.1520.20">
    <property type="entry name" value="Exonuclease ExoI, domain 2"/>
    <property type="match status" value="1"/>
</dbReference>
<keyword evidence="11" id="KW-0238">DNA-binding</keyword>
<dbReference type="Gene3D" id="3.30.420.10">
    <property type="entry name" value="Ribonuclease H-like superfamily/Ribonuclease H"/>
    <property type="match status" value="1"/>
</dbReference>
<dbReference type="PROSITE" id="PS51784">
    <property type="entry name" value="EXOI_SH3"/>
    <property type="match status" value="1"/>
</dbReference>
<accession>A0ABV2AYG9</accession>
<dbReference type="PROSITE" id="PS51785">
    <property type="entry name" value="EXOI_C"/>
    <property type="match status" value="1"/>
</dbReference>
<keyword evidence="8 14" id="KW-0378">Hydrolase</keyword>
<keyword evidence="7 14" id="KW-0227">DNA damage</keyword>
<dbReference type="InterPro" id="IPR013520">
    <property type="entry name" value="Ribonucl_H"/>
</dbReference>
<evidence type="ECO:0000256" key="1">
    <source>
        <dbReference type="ARBA" id="ARBA00000563"/>
    </source>
</evidence>
<dbReference type="Gene3D" id="1.20.1280.70">
    <property type="entry name" value="Exonuclease ExoI, domain 3"/>
    <property type="match status" value="1"/>
</dbReference>
<dbReference type="EC" id="3.1.11.1" evidence="3 14"/>
<dbReference type="EMBL" id="APND01000001">
    <property type="protein sequence ID" value="MES1928350.1"/>
    <property type="molecule type" value="Genomic_DNA"/>
</dbReference>
<name>A0ABV2AYG9_9GAMM</name>
<dbReference type="InterPro" id="IPR023607">
    <property type="entry name" value="Exodeoxyribonuclease_I"/>
</dbReference>
<dbReference type="InterPro" id="IPR036397">
    <property type="entry name" value="RNaseH_sf"/>
</dbReference>
<dbReference type="Pfam" id="PF00929">
    <property type="entry name" value="RNase_T"/>
    <property type="match status" value="1"/>
</dbReference>
<dbReference type="SMART" id="SM00479">
    <property type="entry name" value="EXOIII"/>
    <property type="match status" value="1"/>
</dbReference>
<evidence type="ECO:0000259" key="16">
    <source>
        <dbReference type="PROSITE" id="PS51785"/>
    </source>
</evidence>
<dbReference type="PIRSF" id="PIRSF000977">
    <property type="entry name" value="Exodeoxyribonuclease_I"/>
    <property type="match status" value="1"/>
</dbReference>
<keyword evidence="9 14" id="KW-0269">Exonuclease</keyword>
<dbReference type="GO" id="GO:0008310">
    <property type="term" value="F:single-stranded DNA 3'-5' DNA exonuclease activity"/>
    <property type="evidence" value="ECO:0007669"/>
    <property type="project" value="UniProtKB-EC"/>
</dbReference>
<dbReference type="Pfam" id="PF08411">
    <property type="entry name" value="ExoI_SH3"/>
    <property type="match status" value="1"/>
</dbReference>
<keyword evidence="5 14" id="KW-0540">Nuclease</keyword>
<protein>
    <recommendedName>
        <fullName evidence="4 14">Exodeoxyribonuclease I</fullName>
        <ecNumber evidence="3 14">3.1.11.1</ecNumber>
    </recommendedName>
</protein>
<keyword evidence="6" id="KW-0479">Metal-binding</keyword>
<organism evidence="17 18">
    <name type="scientific">Salinisphaera dokdonensis CL-ES53</name>
    <dbReference type="NCBI Taxonomy" id="1304272"/>
    <lineage>
        <taxon>Bacteria</taxon>
        <taxon>Pseudomonadati</taxon>
        <taxon>Pseudomonadota</taxon>
        <taxon>Gammaproteobacteria</taxon>
        <taxon>Salinisphaerales</taxon>
        <taxon>Salinisphaeraceae</taxon>
        <taxon>Salinisphaera</taxon>
    </lineage>
</organism>
<dbReference type="InterPro" id="IPR012337">
    <property type="entry name" value="RNaseH-like_sf"/>
</dbReference>
<evidence type="ECO:0000256" key="2">
    <source>
        <dbReference type="ARBA" id="ARBA00001946"/>
    </source>
</evidence>
<evidence type="ECO:0000256" key="9">
    <source>
        <dbReference type="ARBA" id="ARBA00022839"/>
    </source>
</evidence>
<dbReference type="InterPro" id="IPR034747">
    <property type="entry name" value="EXOI_SH3"/>
</dbReference>
<evidence type="ECO:0000256" key="11">
    <source>
        <dbReference type="ARBA" id="ARBA00023125"/>
    </source>
</evidence>
<dbReference type="InterPro" id="IPR058561">
    <property type="entry name" value="Exonuc_1_C"/>
</dbReference>